<dbReference type="OrthoDB" id="9787190at2"/>
<evidence type="ECO:0000256" key="1">
    <source>
        <dbReference type="ARBA" id="ARBA00009410"/>
    </source>
</evidence>
<evidence type="ECO:0000313" key="5">
    <source>
        <dbReference type="Proteomes" id="UP000241229"/>
    </source>
</evidence>
<dbReference type="InterPro" id="IPR006076">
    <property type="entry name" value="FAD-dep_OxRdtase"/>
</dbReference>
<dbReference type="SUPFAM" id="SSF51905">
    <property type="entry name" value="FAD/NAD(P)-binding domain"/>
    <property type="match status" value="1"/>
</dbReference>
<dbReference type="InterPro" id="IPR036188">
    <property type="entry name" value="FAD/NAD-bd_sf"/>
</dbReference>
<accession>A0A2P7S1Q7</accession>
<evidence type="ECO:0000313" key="4">
    <source>
        <dbReference type="EMBL" id="PSJ56404.1"/>
    </source>
</evidence>
<comment type="caution">
    <text evidence="4">The sequence shown here is derived from an EMBL/GenBank/DDBJ whole genome shotgun (WGS) entry which is preliminary data.</text>
</comment>
<reference evidence="4 5" key="1">
    <citation type="submission" date="2018-03" db="EMBL/GenBank/DDBJ databases">
        <title>The draft genome of Mesorhizobium sp. 6GN-30.</title>
        <authorList>
            <person name="Liu L."/>
            <person name="Li L."/>
            <person name="Wang T."/>
            <person name="Zhang X."/>
            <person name="Liang L."/>
        </authorList>
    </citation>
    <scope>NUCLEOTIDE SEQUENCE [LARGE SCALE GENOMIC DNA]</scope>
    <source>
        <strain evidence="4 5">6GN30</strain>
    </source>
</reference>
<dbReference type="Pfam" id="PF01266">
    <property type="entry name" value="DAO"/>
    <property type="match status" value="1"/>
</dbReference>
<comment type="similarity">
    <text evidence="1">Belongs to the DadA oxidoreductase family.</text>
</comment>
<name>A0A2P7S1Q7_9HYPH</name>
<dbReference type="GO" id="GO:0055130">
    <property type="term" value="P:D-alanine catabolic process"/>
    <property type="evidence" value="ECO:0007669"/>
    <property type="project" value="TreeGrafter"/>
</dbReference>
<dbReference type="RefSeq" id="WP_106774233.1">
    <property type="nucleotide sequence ID" value="NZ_PXYK01000022.1"/>
</dbReference>
<keyword evidence="2" id="KW-0560">Oxidoreductase</keyword>
<dbReference type="Gene3D" id="3.50.50.60">
    <property type="entry name" value="FAD/NAD(P)-binding domain"/>
    <property type="match status" value="1"/>
</dbReference>
<protein>
    <submittedName>
        <fullName evidence="4">FAD-dependent oxidoreductase</fullName>
    </submittedName>
</protein>
<organism evidence="4 5">
    <name type="scientific">Kumtagia ephedrae</name>
    <dbReference type="NCBI Taxonomy" id="2116701"/>
    <lineage>
        <taxon>Bacteria</taxon>
        <taxon>Pseudomonadati</taxon>
        <taxon>Pseudomonadota</taxon>
        <taxon>Alphaproteobacteria</taxon>
        <taxon>Hyphomicrobiales</taxon>
        <taxon>Phyllobacteriaceae</taxon>
        <taxon>Kumtagia</taxon>
    </lineage>
</organism>
<dbReference type="PANTHER" id="PTHR13847">
    <property type="entry name" value="SARCOSINE DEHYDROGENASE-RELATED"/>
    <property type="match status" value="1"/>
</dbReference>
<dbReference type="Gene3D" id="3.30.9.10">
    <property type="entry name" value="D-Amino Acid Oxidase, subunit A, domain 2"/>
    <property type="match status" value="1"/>
</dbReference>
<sequence>MGPAVDPVPTDDARPDAADVVIIGGGIIGVSAALFLAKKGVSVVLCEKGHIAGEQSSRNWGWCRRMGRDPRELPLIVEALKLWPAMQELVGEDVGFRRSGILYLCRDDSDVAFHEDWLKRAGDYALDTRLIDGEALSAQMPGARRGFRAALYTPSDGRAEPQKAAPAIARAARRAGAKILLNCVVRAIDTAGGRVCGVVTEKGLIRASTVIVAGGAWSSRLCRPLGLRLPQLVVRASVLRTGPVEGGPETAAWADGFAYRKRLDGGYTIAGGALSYHEIVPDSFRYFRDFLPMLMNEWRSVGLRVGAGFVTGPAGLAPALGDSGSVYERHRTLDPAPVPHIDQALRTMEEVFPVLKGVPVLQRWAGFIDATPDAVPVIAPVKSLSGLVIATGFSGHGFGIGPAAGRLAADLATGDAPLVDPAAFRYERFIDGTRPRPTTGV</sequence>
<dbReference type="Proteomes" id="UP000241229">
    <property type="component" value="Unassembled WGS sequence"/>
</dbReference>
<evidence type="ECO:0000256" key="2">
    <source>
        <dbReference type="ARBA" id="ARBA00023002"/>
    </source>
</evidence>
<gene>
    <name evidence="4" type="ORF">C7I84_21295</name>
</gene>
<dbReference type="GO" id="GO:0005737">
    <property type="term" value="C:cytoplasm"/>
    <property type="evidence" value="ECO:0007669"/>
    <property type="project" value="TreeGrafter"/>
</dbReference>
<proteinExistence type="inferred from homology"/>
<dbReference type="GO" id="GO:0008718">
    <property type="term" value="F:D-amino-acid dehydrogenase activity"/>
    <property type="evidence" value="ECO:0007669"/>
    <property type="project" value="TreeGrafter"/>
</dbReference>
<evidence type="ECO:0000259" key="3">
    <source>
        <dbReference type="Pfam" id="PF01266"/>
    </source>
</evidence>
<feature type="domain" description="FAD dependent oxidoreductase" evidence="3">
    <location>
        <begin position="19"/>
        <end position="411"/>
    </location>
</feature>
<keyword evidence="5" id="KW-1185">Reference proteome</keyword>
<dbReference type="GO" id="GO:0005886">
    <property type="term" value="C:plasma membrane"/>
    <property type="evidence" value="ECO:0007669"/>
    <property type="project" value="TreeGrafter"/>
</dbReference>
<dbReference type="PANTHER" id="PTHR13847:SF280">
    <property type="entry name" value="D-AMINO ACID DEHYDROGENASE"/>
    <property type="match status" value="1"/>
</dbReference>
<dbReference type="EMBL" id="PXYK01000022">
    <property type="protein sequence ID" value="PSJ56404.1"/>
    <property type="molecule type" value="Genomic_DNA"/>
</dbReference>
<dbReference type="AlphaFoldDB" id="A0A2P7S1Q7"/>